<protein>
    <recommendedName>
        <fullName evidence="3">C3H1-type domain-containing protein</fullName>
    </recommendedName>
</protein>
<dbReference type="AlphaFoldDB" id="B9SXN1"/>
<evidence type="ECO:0000256" key="1">
    <source>
        <dbReference type="ARBA" id="ARBA00023125"/>
    </source>
</evidence>
<evidence type="ECO:0000313" key="4">
    <source>
        <dbReference type="EMBL" id="EEF31656.1"/>
    </source>
</evidence>
<keyword evidence="1" id="KW-0238">DNA-binding</keyword>
<dbReference type="PANTHER" id="PTHR33400:SF9">
    <property type="entry name" value="C3H1-TYPE DOMAIN-CONTAINING PROTEIN"/>
    <property type="match status" value="1"/>
</dbReference>
<dbReference type="InParanoid" id="B9SXN1"/>
<evidence type="ECO:0000313" key="5">
    <source>
        <dbReference type="Proteomes" id="UP000008311"/>
    </source>
</evidence>
<dbReference type="GO" id="GO:0008270">
    <property type="term" value="F:zinc ion binding"/>
    <property type="evidence" value="ECO:0007669"/>
    <property type="project" value="UniProtKB-KW"/>
</dbReference>
<dbReference type="PROSITE" id="PS50103">
    <property type="entry name" value="ZF_C3H1"/>
    <property type="match status" value="1"/>
</dbReference>
<keyword evidence="2" id="KW-0862">Zinc</keyword>
<dbReference type="GO" id="GO:0003677">
    <property type="term" value="F:DNA binding"/>
    <property type="evidence" value="ECO:0007669"/>
    <property type="project" value="UniProtKB-KW"/>
</dbReference>
<dbReference type="eggNOG" id="ENOG502QUGU">
    <property type="taxonomic scope" value="Eukaryota"/>
</dbReference>
<name>B9SXN1_RICCO</name>
<sequence>MLHHLPGKEISDLPPGFGDSHLNHLKEKSSNIPRIAWKCPPKVVLSHNWHVAAGEESTEAEAQKVREIRVLEAVFPRQSAIPPSPSISLDVEEEFYNDNFTPRIPVTPIEEGVVVDLPSDLSAPLNTLSNPQLPAFPRDLVSVPNSAERDTPVLEPPASEKPKLGVLPDLGADVVTAASAAVTAIMKSMEKGSLIDTGLLVKILNDPEMIDKLINGREAPLSMTRTPMLVSKPVTKSILPSCPKPNVTFATSTDGNFHFLPIGSQPPSKPVATSVFPSCHKSTMLSVPMPANGSLQPPTGEVQPTVTRLPPQPDTNPIPGSKPTASISLARQQSVNISIPKPAVSNMYTKPDQVQSTVSSIPAQLAPKSFAELKPNPNPIYGGTLQANAVSTKTNPVKDINYIKDLIREHGSDKHNEHMSYNGPHATNHILIKEFGQNNLRPKFQKPCMYYRSPKGCRNGSNCPYQHDLSFQFQTGGNLEAPYAKRMKLDGEITGRT</sequence>
<feature type="zinc finger region" description="C3H1-type" evidence="2">
    <location>
        <begin position="442"/>
        <end position="470"/>
    </location>
</feature>
<dbReference type="STRING" id="3988.B9SXN1"/>
<dbReference type="PANTHER" id="PTHR33400">
    <property type="entry name" value="ZINC FINGER CCCH DOMAIN-CONTAINING PROTEIN 6-RELATED"/>
    <property type="match status" value="1"/>
</dbReference>
<proteinExistence type="predicted"/>
<gene>
    <name evidence="4" type="ORF">RCOM_0018110</name>
</gene>
<evidence type="ECO:0000256" key="2">
    <source>
        <dbReference type="PROSITE-ProRule" id="PRU00723"/>
    </source>
</evidence>
<reference evidence="5" key="1">
    <citation type="journal article" date="2010" name="Nat. Biotechnol.">
        <title>Draft genome sequence of the oilseed species Ricinus communis.</title>
        <authorList>
            <person name="Chan A.P."/>
            <person name="Crabtree J."/>
            <person name="Zhao Q."/>
            <person name="Lorenzi H."/>
            <person name="Orvis J."/>
            <person name="Puiu D."/>
            <person name="Melake-Berhan A."/>
            <person name="Jones K.M."/>
            <person name="Redman J."/>
            <person name="Chen G."/>
            <person name="Cahoon E.B."/>
            <person name="Gedil M."/>
            <person name="Stanke M."/>
            <person name="Haas B.J."/>
            <person name="Wortman J.R."/>
            <person name="Fraser-Liggett C.M."/>
            <person name="Ravel J."/>
            <person name="Rabinowicz P.D."/>
        </authorList>
    </citation>
    <scope>NUCLEOTIDE SEQUENCE [LARGE SCALE GENOMIC DNA]</scope>
    <source>
        <strain evidence="5">cv. Hale</strain>
    </source>
</reference>
<keyword evidence="2" id="KW-0479">Metal-binding</keyword>
<dbReference type="EMBL" id="EQ974228">
    <property type="protein sequence ID" value="EEF31656.1"/>
    <property type="molecule type" value="Genomic_DNA"/>
</dbReference>
<keyword evidence="2" id="KW-0863">Zinc-finger</keyword>
<dbReference type="Proteomes" id="UP000008311">
    <property type="component" value="Unassembled WGS sequence"/>
</dbReference>
<feature type="domain" description="C3H1-type" evidence="3">
    <location>
        <begin position="442"/>
        <end position="470"/>
    </location>
</feature>
<keyword evidence="5" id="KW-1185">Reference proteome</keyword>
<evidence type="ECO:0000259" key="3">
    <source>
        <dbReference type="PROSITE" id="PS50103"/>
    </source>
</evidence>
<organism evidence="4 5">
    <name type="scientific">Ricinus communis</name>
    <name type="common">Castor bean</name>
    <dbReference type="NCBI Taxonomy" id="3988"/>
    <lineage>
        <taxon>Eukaryota</taxon>
        <taxon>Viridiplantae</taxon>
        <taxon>Streptophyta</taxon>
        <taxon>Embryophyta</taxon>
        <taxon>Tracheophyta</taxon>
        <taxon>Spermatophyta</taxon>
        <taxon>Magnoliopsida</taxon>
        <taxon>eudicotyledons</taxon>
        <taxon>Gunneridae</taxon>
        <taxon>Pentapetalae</taxon>
        <taxon>rosids</taxon>
        <taxon>fabids</taxon>
        <taxon>Malpighiales</taxon>
        <taxon>Euphorbiaceae</taxon>
        <taxon>Acalyphoideae</taxon>
        <taxon>Acalypheae</taxon>
        <taxon>Ricinus</taxon>
    </lineage>
</organism>
<dbReference type="InterPro" id="IPR000571">
    <property type="entry name" value="Znf_CCCH"/>
</dbReference>
<accession>B9SXN1</accession>